<dbReference type="Proteomes" id="UP001499884">
    <property type="component" value="Unassembled WGS sequence"/>
</dbReference>
<evidence type="ECO:0000256" key="1">
    <source>
        <dbReference type="SAM" id="MobiDB-lite"/>
    </source>
</evidence>
<dbReference type="InterPro" id="IPR036514">
    <property type="entry name" value="SGNH_hydro_sf"/>
</dbReference>
<dbReference type="PANTHER" id="PTHR43784:SF2">
    <property type="entry name" value="GDSL-LIKE LIPASE_ACYLHYDROLASE, PUTATIVE (AFU_ORTHOLOGUE AFUA_2G00820)-RELATED"/>
    <property type="match status" value="1"/>
</dbReference>
<keyword evidence="3" id="KW-0378">Hydrolase</keyword>
<evidence type="ECO:0000313" key="3">
    <source>
        <dbReference type="EMBL" id="GAA3737727.1"/>
    </source>
</evidence>
<accession>A0ABP7FK02</accession>
<reference evidence="4" key="1">
    <citation type="journal article" date="2019" name="Int. J. Syst. Evol. Microbiol.">
        <title>The Global Catalogue of Microorganisms (GCM) 10K type strain sequencing project: providing services to taxonomists for standard genome sequencing and annotation.</title>
        <authorList>
            <consortium name="The Broad Institute Genomics Platform"/>
            <consortium name="The Broad Institute Genome Sequencing Center for Infectious Disease"/>
            <person name="Wu L."/>
            <person name="Ma J."/>
        </authorList>
    </citation>
    <scope>NUCLEOTIDE SEQUENCE [LARGE SCALE GENOMIC DNA]</scope>
    <source>
        <strain evidence="4">JCM 30846</strain>
    </source>
</reference>
<dbReference type="InterPro" id="IPR013830">
    <property type="entry name" value="SGNH_hydro"/>
</dbReference>
<dbReference type="EMBL" id="BAABEP010000027">
    <property type="protein sequence ID" value="GAA3737727.1"/>
    <property type="molecule type" value="Genomic_DNA"/>
</dbReference>
<name>A0ABP7FK02_9ACTN</name>
<sequence>MTNQRGLALFGALIALVGLVCAGIFVGLGPGRGLARQVSAGLTGQDGPGPAVSADGRNSGAGGTGTGRLPHQAAPAASGGWVGTWAAGAAGAEPGAPRGLPGTSIRNVVHTSIGGSAARITLSNLYGTTPLLVAHASVAVAENGGPSAVPGTMRRLVFGTARSAQVTIPAGRQAVSDPVALAVPADADLLLTLYTPAAGGPTTYHSHAQQTSYLARGDRTEETSGAAYAVPTPYWRYVTSVDVENRQASGTVVAFGDSITDGIGSLVGANHRWPNFLADRVRDSSYGRYGVVDEGIGGNQVLRDASVLRNGRSGVVRFAGDALGRPGVRAVFVDLGVNDILHGHELSGAPIVAGLRDLTRQAHAHGVRVVGSTLTPFGAHVGYNATKERVRDEVNAAIRGGGVFDAVVDFDRVVRDPYAPDRLLPAYDSGDGLHPSDAGYQAMASAVDLRTLLGTHTPAAT</sequence>
<evidence type="ECO:0000313" key="4">
    <source>
        <dbReference type="Proteomes" id="UP001499884"/>
    </source>
</evidence>
<dbReference type="Gene3D" id="3.40.50.1110">
    <property type="entry name" value="SGNH hydrolase"/>
    <property type="match status" value="1"/>
</dbReference>
<comment type="caution">
    <text evidence="3">The sequence shown here is derived from an EMBL/GenBank/DDBJ whole genome shotgun (WGS) entry which is preliminary data.</text>
</comment>
<keyword evidence="4" id="KW-1185">Reference proteome</keyword>
<evidence type="ECO:0000259" key="2">
    <source>
        <dbReference type="Pfam" id="PF13472"/>
    </source>
</evidence>
<dbReference type="CDD" id="cd01830">
    <property type="entry name" value="XynE_like"/>
    <property type="match status" value="1"/>
</dbReference>
<dbReference type="InterPro" id="IPR053140">
    <property type="entry name" value="GDSL_Rv0518-like"/>
</dbReference>
<feature type="region of interest" description="Disordered" evidence="1">
    <location>
        <begin position="39"/>
        <end position="78"/>
    </location>
</feature>
<dbReference type="PANTHER" id="PTHR43784">
    <property type="entry name" value="GDSL-LIKE LIPASE/ACYLHYDROLASE, PUTATIVE (AFU_ORTHOLOGUE AFUA_2G00820)-RELATED"/>
    <property type="match status" value="1"/>
</dbReference>
<dbReference type="Pfam" id="PF13472">
    <property type="entry name" value="Lipase_GDSL_2"/>
    <property type="match status" value="1"/>
</dbReference>
<proteinExistence type="predicted"/>
<protein>
    <submittedName>
        <fullName evidence="3">SGNH/GDSL hydrolase family protein</fullName>
    </submittedName>
</protein>
<feature type="domain" description="SGNH hydrolase-type esterase" evidence="2">
    <location>
        <begin position="254"/>
        <end position="442"/>
    </location>
</feature>
<dbReference type="GO" id="GO:0016787">
    <property type="term" value="F:hydrolase activity"/>
    <property type="evidence" value="ECO:0007669"/>
    <property type="project" value="UniProtKB-KW"/>
</dbReference>
<organism evidence="3 4">
    <name type="scientific">Streptomyces tremellae</name>
    <dbReference type="NCBI Taxonomy" id="1124239"/>
    <lineage>
        <taxon>Bacteria</taxon>
        <taxon>Bacillati</taxon>
        <taxon>Actinomycetota</taxon>
        <taxon>Actinomycetes</taxon>
        <taxon>Kitasatosporales</taxon>
        <taxon>Streptomycetaceae</taxon>
        <taxon>Streptomyces</taxon>
    </lineage>
</organism>
<dbReference type="SUPFAM" id="SSF52266">
    <property type="entry name" value="SGNH hydrolase"/>
    <property type="match status" value="1"/>
</dbReference>
<gene>
    <name evidence="3" type="ORF">GCM10023082_38720</name>
</gene>
<dbReference type="RefSeq" id="WP_345648810.1">
    <property type="nucleotide sequence ID" value="NZ_BAABEP010000027.1"/>
</dbReference>